<dbReference type="SUPFAM" id="SSF51182">
    <property type="entry name" value="RmlC-like cupins"/>
    <property type="match status" value="1"/>
</dbReference>
<dbReference type="EMBL" id="LILD01000001">
    <property type="protein sequence ID" value="KOO38545.1"/>
    <property type="molecule type" value="Genomic_DNA"/>
</dbReference>
<dbReference type="PANTHER" id="PTHR43346">
    <property type="entry name" value="LIGAND BINDING DOMAIN PROTEIN, PUTATIVE (AFU_ORTHOLOGUE AFUA_6G14370)-RELATED"/>
    <property type="match status" value="1"/>
</dbReference>
<dbReference type="InterPro" id="IPR052538">
    <property type="entry name" value="Flavonoid_dioxygenase-like"/>
</dbReference>
<reference evidence="2" key="1">
    <citation type="submission" date="2015-08" db="EMBL/GenBank/DDBJ databases">
        <title>Complete DNA Sequence of Pseudomonas syringae pv. actinidiae, the Causal Agent of Kiwifruit Canker Disease.</title>
        <authorList>
            <person name="Rikkerink E.H.A."/>
            <person name="Fineran P.C."/>
        </authorList>
    </citation>
    <scope>NUCLEOTIDE SEQUENCE</scope>
    <source>
        <strain evidence="2">DSM 13666</strain>
    </source>
</reference>
<evidence type="ECO:0000259" key="1">
    <source>
        <dbReference type="Pfam" id="PF07883"/>
    </source>
</evidence>
<evidence type="ECO:0000313" key="2">
    <source>
        <dbReference type="EMBL" id="KOO38545.1"/>
    </source>
</evidence>
<gene>
    <name evidence="2" type="ORF">AMD02_06525</name>
</gene>
<dbReference type="PATRIC" id="fig|136160.3.peg.1611"/>
<sequence length="295" mass="34325">MNNLYPYGAPDSNLYARKQEEYDQQIAEAILAGIKREATAIELYRRLADEAPSEQHQHDIRQALENKQASLTQFTNAYRILTGQQPQMEVDDVSFYRFHEGLQKAYEIEVEGYEEYERSSALTENPHVQHAFWIALNTEHENTTRLYRSLHEEADHRVTDHGPRPFVVNIEDETKRNRAFRRALWTGDHLQVTLMNIQVGDDIGLEIHPHLDQFLRVEEGRGLVQMGHRQDNLHFQEEVFDDYAILIPAGTWHNVRNTGNRPLKLYSIYAPPQHPHGTVHETKAIAMAAEEHHHL</sequence>
<dbReference type="Gene3D" id="2.60.120.10">
    <property type="entry name" value="Jelly Rolls"/>
    <property type="match status" value="1"/>
</dbReference>
<dbReference type="PANTHER" id="PTHR43346:SF1">
    <property type="entry name" value="QUERCETIN 2,3-DIOXYGENASE-RELATED"/>
    <property type="match status" value="1"/>
</dbReference>
<accession>A0A0M0KI95</accession>
<dbReference type="AlphaFoldDB" id="A0A0M0KI95"/>
<feature type="domain" description="Cupin type-2" evidence="1">
    <location>
        <begin position="194"/>
        <end position="269"/>
    </location>
</feature>
<proteinExistence type="predicted"/>
<dbReference type="InterPro" id="IPR013096">
    <property type="entry name" value="Cupin_2"/>
</dbReference>
<organism evidence="2">
    <name type="scientific">Halalkalibacterium halodurans</name>
    <name type="common">Bacillus halodurans</name>
    <dbReference type="NCBI Taxonomy" id="86665"/>
    <lineage>
        <taxon>Bacteria</taxon>
        <taxon>Bacillati</taxon>
        <taxon>Bacillota</taxon>
        <taxon>Bacilli</taxon>
        <taxon>Bacillales</taxon>
        <taxon>Bacillaceae</taxon>
        <taxon>Halalkalibacterium (ex Joshi et al. 2022)</taxon>
    </lineage>
</organism>
<name>A0A0M0KI95_ALKHA</name>
<dbReference type="InterPro" id="IPR009078">
    <property type="entry name" value="Ferritin-like_SF"/>
</dbReference>
<dbReference type="RefSeq" id="WP_053430820.1">
    <property type="nucleotide sequence ID" value="NZ_JARMRQ010000018.1"/>
</dbReference>
<comment type="caution">
    <text evidence="2">The sequence shown here is derived from an EMBL/GenBank/DDBJ whole genome shotgun (WGS) entry which is preliminary data.</text>
</comment>
<dbReference type="Pfam" id="PF07883">
    <property type="entry name" value="Cupin_2"/>
    <property type="match status" value="1"/>
</dbReference>
<dbReference type="InterPro" id="IPR011051">
    <property type="entry name" value="RmlC_Cupin_sf"/>
</dbReference>
<protein>
    <submittedName>
        <fullName evidence="2">Cupin</fullName>
    </submittedName>
</protein>
<dbReference type="SUPFAM" id="SSF47240">
    <property type="entry name" value="Ferritin-like"/>
    <property type="match status" value="1"/>
</dbReference>
<dbReference type="CDD" id="cd02223">
    <property type="entry name" value="cupin_Bh2720-like"/>
    <property type="match status" value="1"/>
</dbReference>
<dbReference type="InterPro" id="IPR014710">
    <property type="entry name" value="RmlC-like_jellyroll"/>
</dbReference>